<keyword evidence="2" id="KW-1185">Reference proteome</keyword>
<proteinExistence type="predicted"/>
<dbReference type="Proteomes" id="UP001161669">
    <property type="component" value="Segment"/>
</dbReference>
<sequence length="259" mass="28852">MAARQSTVGRFKVLEFGNGQLVAGLARVDDTIIDVHQAVVTAFGNQHLHYANHVIEYKLNEGIAVTFTRLGQAYDENHEVEVRIAVTPGFRRLVMPGIIERRPKWVGPAEAFTDDAQAAVVAAYAFTTDRPHVERIEYCTNPISKTLGVTARHTLVSFPETGQPAEPEAMADYVGFYLDGKRPQVAHETHRFRLPTLTPLPLAPSDSTVFELPRLTFDATTGNDRDLSRLYYLESIIQAGWEKMKQCLADAGLEMVQVQ</sequence>
<dbReference type="KEGG" id="vg:80540589"/>
<protein>
    <submittedName>
        <fullName evidence="1">Uncharacterized protein</fullName>
    </submittedName>
</protein>
<dbReference type="EMBL" id="AP018495">
    <property type="protein sequence ID" value="BBI30237.1"/>
    <property type="molecule type" value="Genomic_DNA"/>
</dbReference>
<evidence type="ECO:0000313" key="1">
    <source>
        <dbReference type="EMBL" id="BBI30237.1"/>
    </source>
</evidence>
<reference evidence="2" key="1">
    <citation type="journal article" date="2019" name="J. Virol.">
        <title>Medusavirus, a novel large DNA virus discovered from hot spring water.</title>
        <authorList>
            <person name="Yoshikawa G."/>
            <person name="Blanc-Mathieu R."/>
            <person name="Song C."/>
            <person name="Kayama Y."/>
            <person name="Mochizuki T."/>
            <person name="Murata K."/>
            <person name="Ogata H."/>
            <person name="Takemura M."/>
        </authorList>
    </citation>
    <scope>NUCLEOTIDE SEQUENCE [LARGE SCALE GENOMIC DNA]</scope>
</reference>
<name>A0A3T1CWM4_9VIRU</name>
<evidence type="ECO:0000313" key="2">
    <source>
        <dbReference type="Proteomes" id="UP001161669"/>
    </source>
</evidence>
<organism evidence="1 2">
    <name type="scientific">Acanthamoeba castellanii medusavirus J1</name>
    <dbReference type="NCBI Taxonomy" id="3114988"/>
    <lineage>
        <taxon>Viruses</taxon>
        <taxon>Varidnaviria</taxon>
        <taxon>Bamfordvirae</taxon>
        <taxon>Nucleocytoviricota</taxon>
        <taxon>Megaviricetes</taxon>
        <taxon>Mamonoviridae</taxon>
        <taxon>Medusavirus</taxon>
        <taxon>Medusavirus medusae</taxon>
    </lineage>
</organism>
<accession>A0A3T1CWM4</accession>